<evidence type="ECO:0000256" key="3">
    <source>
        <dbReference type="ARBA" id="ARBA00022840"/>
    </source>
</evidence>
<evidence type="ECO:0000256" key="2">
    <source>
        <dbReference type="ARBA" id="ARBA00022741"/>
    </source>
</evidence>
<feature type="compositionally biased region" description="Polar residues" evidence="4">
    <location>
        <begin position="185"/>
        <end position="198"/>
    </location>
</feature>
<dbReference type="InterPro" id="IPR003439">
    <property type="entry name" value="ABC_transporter-like_ATP-bd"/>
</dbReference>
<keyword evidence="2" id="KW-0547">Nucleotide-binding</keyword>
<dbReference type="GO" id="GO:0016887">
    <property type="term" value="F:ATP hydrolysis activity"/>
    <property type="evidence" value="ECO:0007669"/>
    <property type="project" value="InterPro"/>
</dbReference>
<dbReference type="AlphaFoldDB" id="A0A6G9CMW9"/>
<dbReference type="GO" id="GO:0005524">
    <property type="term" value="F:ATP binding"/>
    <property type="evidence" value="ECO:0007669"/>
    <property type="project" value="UniProtKB-KW"/>
</dbReference>
<feature type="region of interest" description="Disordered" evidence="4">
    <location>
        <begin position="151"/>
        <end position="239"/>
    </location>
</feature>
<feature type="domain" description="AAA+ ATPase" evidence="5">
    <location>
        <begin position="32"/>
        <end position="236"/>
    </location>
</feature>
<evidence type="ECO:0000259" key="5">
    <source>
        <dbReference type="SMART" id="SM00382"/>
    </source>
</evidence>
<evidence type="ECO:0000313" key="7">
    <source>
        <dbReference type="Proteomes" id="UP000502345"/>
    </source>
</evidence>
<dbReference type="SUPFAM" id="SSF52540">
    <property type="entry name" value="P-loop containing nucleoside triphosphate hydrolases"/>
    <property type="match status" value="1"/>
</dbReference>
<keyword evidence="1" id="KW-0677">Repeat</keyword>
<evidence type="ECO:0000256" key="4">
    <source>
        <dbReference type="SAM" id="MobiDB-lite"/>
    </source>
</evidence>
<sequence>MTQSHPSLSLSDLTFIWPDGESVFSRTNFVFPSGRVGLVGLNGSGKSTLLRLIAGELSPESGSVTASGEVGYLRQDITLDPSVRVDGILGIHELRNALHRIETGNGSESDFALVDNNWDIEESALSTLHRLGLEKVVPDTAALSRTVGTLSGGETVLLGPDRNAAEESAGAAPRRADQQPGPRRSITSSCCSPTVSGNRTDRQPRPGTARHRGVHGRTTSGRSTRVRRQLLALPGGRDR</sequence>
<dbReference type="Gene3D" id="3.40.50.300">
    <property type="entry name" value="P-loop containing nucleotide triphosphate hydrolases"/>
    <property type="match status" value="1"/>
</dbReference>
<accession>A0A6G9CMW9</accession>
<dbReference type="InterPro" id="IPR027417">
    <property type="entry name" value="P-loop_NTPase"/>
</dbReference>
<dbReference type="InterPro" id="IPR003593">
    <property type="entry name" value="AAA+_ATPase"/>
</dbReference>
<keyword evidence="3" id="KW-0067">ATP-binding</keyword>
<protein>
    <recommendedName>
        <fullName evidence="5">AAA+ ATPase domain-containing protein</fullName>
    </recommendedName>
</protein>
<name>A0A6G9CMW9_RHOER</name>
<dbReference type="InterPro" id="IPR050611">
    <property type="entry name" value="ABCF"/>
</dbReference>
<gene>
    <name evidence="6" type="ORF">G9444_1131</name>
</gene>
<evidence type="ECO:0000313" key="6">
    <source>
        <dbReference type="EMBL" id="QIP38375.1"/>
    </source>
</evidence>
<dbReference type="Proteomes" id="UP000502345">
    <property type="component" value="Chromosome"/>
</dbReference>
<dbReference type="SMART" id="SM00382">
    <property type="entry name" value="AAA"/>
    <property type="match status" value="1"/>
</dbReference>
<reference evidence="6 7" key="1">
    <citation type="submission" date="2020-03" db="EMBL/GenBank/DDBJ databases">
        <title>Screen low temperature-resistant strains for efficient degradation of petroleum hydrocarbons under the low temperature.</title>
        <authorList>
            <person name="Wang Y."/>
            <person name="Chen J."/>
        </authorList>
    </citation>
    <scope>NUCLEOTIDE SEQUENCE [LARGE SCALE GENOMIC DNA]</scope>
    <source>
        <strain evidence="6 7">KB1</strain>
    </source>
</reference>
<dbReference type="PANTHER" id="PTHR19211:SF14">
    <property type="entry name" value="ATP-BINDING CASSETTE SUB-FAMILY F MEMBER 1"/>
    <property type="match status" value="1"/>
</dbReference>
<proteinExistence type="predicted"/>
<dbReference type="PANTHER" id="PTHR19211">
    <property type="entry name" value="ATP-BINDING TRANSPORT PROTEIN-RELATED"/>
    <property type="match status" value="1"/>
</dbReference>
<organism evidence="6 7">
    <name type="scientific">Rhodococcus erythropolis</name>
    <name type="common">Arthrobacter picolinophilus</name>
    <dbReference type="NCBI Taxonomy" id="1833"/>
    <lineage>
        <taxon>Bacteria</taxon>
        <taxon>Bacillati</taxon>
        <taxon>Actinomycetota</taxon>
        <taxon>Actinomycetes</taxon>
        <taxon>Mycobacteriales</taxon>
        <taxon>Nocardiaceae</taxon>
        <taxon>Rhodococcus</taxon>
        <taxon>Rhodococcus erythropolis group</taxon>
    </lineage>
</organism>
<dbReference type="EMBL" id="CP050124">
    <property type="protein sequence ID" value="QIP38375.1"/>
    <property type="molecule type" value="Genomic_DNA"/>
</dbReference>
<dbReference type="Pfam" id="PF00005">
    <property type="entry name" value="ABC_tran"/>
    <property type="match status" value="1"/>
</dbReference>
<evidence type="ECO:0000256" key="1">
    <source>
        <dbReference type="ARBA" id="ARBA00022737"/>
    </source>
</evidence>